<keyword evidence="2" id="KW-0472">Membrane</keyword>
<dbReference type="InterPro" id="IPR037185">
    <property type="entry name" value="EmrE-like"/>
</dbReference>
<dbReference type="Pfam" id="PF00892">
    <property type="entry name" value="EamA"/>
    <property type="match status" value="2"/>
</dbReference>
<dbReference type="EMBL" id="CP045929">
    <property type="protein sequence ID" value="QGK68954.1"/>
    <property type="molecule type" value="Genomic_DNA"/>
</dbReference>
<feature type="transmembrane region" description="Helical" evidence="2">
    <location>
        <begin position="6"/>
        <end position="26"/>
    </location>
</feature>
<feature type="transmembrane region" description="Helical" evidence="2">
    <location>
        <begin position="240"/>
        <end position="261"/>
    </location>
</feature>
<proteinExistence type="inferred from homology"/>
<dbReference type="SUPFAM" id="SSF103481">
    <property type="entry name" value="Multidrug resistance efflux transporter EmrE"/>
    <property type="match status" value="2"/>
</dbReference>
<dbReference type="PANTHER" id="PTHR22911">
    <property type="entry name" value="ACYL-MALONYL CONDENSING ENZYME-RELATED"/>
    <property type="match status" value="1"/>
</dbReference>
<evidence type="ECO:0000313" key="4">
    <source>
        <dbReference type="EMBL" id="QGK68954.1"/>
    </source>
</evidence>
<evidence type="ECO:0000256" key="1">
    <source>
        <dbReference type="ARBA" id="ARBA00007362"/>
    </source>
</evidence>
<keyword evidence="5" id="KW-1185">Reference proteome</keyword>
<comment type="similarity">
    <text evidence="1">Belongs to the EamA transporter family.</text>
</comment>
<protein>
    <submittedName>
        <fullName evidence="4">EamA family transporter</fullName>
    </submittedName>
</protein>
<keyword evidence="2" id="KW-0812">Transmembrane</keyword>
<feature type="transmembrane region" description="Helical" evidence="2">
    <location>
        <begin position="92"/>
        <end position="112"/>
    </location>
</feature>
<evidence type="ECO:0000313" key="5">
    <source>
        <dbReference type="Proteomes" id="UP000371041"/>
    </source>
</evidence>
<evidence type="ECO:0000259" key="3">
    <source>
        <dbReference type="Pfam" id="PF00892"/>
    </source>
</evidence>
<feature type="transmembrane region" description="Helical" evidence="2">
    <location>
        <begin position="33"/>
        <end position="55"/>
    </location>
</feature>
<gene>
    <name evidence="4" type="ORF">GIY23_04840</name>
</gene>
<organism evidence="4 5">
    <name type="scientific">Allosaccharopolyspora coralli</name>
    <dbReference type="NCBI Taxonomy" id="2665642"/>
    <lineage>
        <taxon>Bacteria</taxon>
        <taxon>Bacillati</taxon>
        <taxon>Actinomycetota</taxon>
        <taxon>Actinomycetes</taxon>
        <taxon>Pseudonocardiales</taxon>
        <taxon>Pseudonocardiaceae</taxon>
        <taxon>Allosaccharopolyspora</taxon>
    </lineage>
</organism>
<dbReference type="Proteomes" id="UP000371041">
    <property type="component" value="Chromosome"/>
</dbReference>
<feature type="transmembrane region" description="Helical" evidence="2">
    <location>
        <begin position="154"/>
        <end position="175"/>
    </location>
</feature>
<reference evidence="5" key="1">
    <citation type="submission" date="2019-11" db="EMBL/GenBank/DDBJ databases">
        <title>The complete genome sequence of Saccharopolyspora sp. E2A.</title>
        <authorList>
            <person name="Zhang G."/>
        </authorList>
    </citation>
    <scope>NUCLEOTIDE SEQUENCE [LARGE SCALE GENOMIC DNA]</scope>
    <source>
        <strain evidence="5">E2A</strain>
    </source>
</reference>
<dbReference type="AlphaFoldDB" id="A0A5Q3Q718"/>
<accession>A0A5Q3Q718</accession>
<keyword evidence="2" id="KW-1133">Transmembrane helix</keyword>
<feature type="domain" description="EamA" evidence="3">
    <location>
        <begin position="6"/>
        <end position="135"/>
    </location>
</feature>
<name>A0A5Q3Q718_9PSEU</name>
<dbReference type="KEGG" id="sace:GIY23_04840"/>
<feature type="transmembrane region" description="Helical" evidence="2">
    <location>
        <begin position="214"/>
        <end position="234"/>
    </location>
</feature>
<dbReference type="GO" id="GO:0016020">
    <property type="term" value="C:membrane"/>
    <property type="evidence" value="ECO:0007669"/>
    <property type="project" value="InterPro"/>
</dbReference>
<feature type="transmembrane region" description="Helical" evidence="2">
    <location>
        <begin position="181"/>
        <end position="202"/>
    </location>
</feature>
<feature type="transmembrane region" description="Helical" evidence="2">
    <location>
        <begin position="118"/>
        <end position="134"/>
    </location>
</feature>
<feature type="transmembrane region" description="Helical" evidence="2">
    <location>
        <begin position="61"/>
        <end position="85"/>
    </location>
</feature>
<dbReference type="PANTHER" id="PTHR22911:SF137">
    <property type="entry name" value="SOLUTE CARRIER FAMILY 35 MEMBER G2-RELATED"/>
    <property type="match status" value="1"/>
</dbReference>
<dbReference type="InterPro" id="IPR000620">
    <property type="entry name" value="EamA_dom"/>
</dbReference>
<feature type="domain" description="EamA" evidence="3">
    <location>
        <begin position="154"/>
        <end position="284"/>
    </location>
</feature>
<feature type="transmembrane region" description="Helical" evidence="2">
    <location>
        <begin position="268"/>
        <end position="286"/>
    </location>
</feature>
<sequence length="287" mass="28886">MPTVPALLLAFTAALGYGLSDFVGGLASRRTHVLHVVLVSYPVSVVLVALVAPLAGGNATAAAMAWGAASGVAGGLAVLWFYAALATGPMSVVSPVTAVLTSALPMLGGLALGERPGPWALVGAVLAVGAVVLVSKEERSTVDEGAPARFTAKVMLLTVGSGVMFALYFMLLHRIEAGAGLWPVFASRVVASVTVLVAAIAFGQLRFARGVPATLALAAGALDVIANITMLYALQMGMLSLVSVIASLYPAATVLMARLVLGERSGRVQQVGLVLAAVSVALIAGAS</sequence>
<evidence type="ECO:0000256" key="2">
    <source>
        <dbReference type="SAM" id="Phobius"/>
    </source>
</evidence>